<feature type="non-terminal residue" evidence="1">
    <location>
        <position position="45"/>
    </location>
</feature>
<reference evidence="1" key="1">
    <citation type="journal article" date="2014" name="Front. Microbiol.">
        <title>High frequency of phylogenetically diverse reductive dehalogenase-homologous genes in deep subseafloor sedimentary metagenomes.</title>
        <authorList>
            <person name="Kawai M."/>
            <person name="Futagami T."/>
            <person name="Toyoda A."/>
            <person name="Takaki Y."/>
            <person name="Nishi S."/>
            <person name="Hori S."/>
            <person name="Arai W."/>
            <person name="Tsubouchi T."/>
            <person name="Morono Y."/>
            <person name="Uchiyama I."/>
            <person name="Ito T."/>
            <person name="Fujiyama A."/>
            <person name="Inagaki F."/>
            <person name="Takami H."/>
        </authorList>
    </citation>
    <scope>NUCLEOTIDE SEQUENCE</scope>
    <source>
        <strain evidence="1">Expedition CK06-06</strain>
    </source>
</reference>
<name>X1AVC9_9ZZZZ</name>
<sequence length="45" mass="5110">MIVGILPGHYIFFFAVITKPPILLLNPPVSGWQMTREMMVPGRQI</sequence>
<proteinExistence type="predicted"/>
<dbReference type="AlphaFoldDB" id="X1AVC9"/>
<accession>X1AVC9</accession>
<organism evidence="1">
    <name type="scientific">marine sediment metagenome</name>
    <dbReference type="NCBI Taxonomy" id="412755"/>
    <lineage>
        <taxon>unclassified sequences</taxon>
        <taxon>metagenomes</taxon>
        <taxon>ecological metagenomes</taxon>
    </lineage>
</organism>
<dbReference type="EMBL" id="BART01005288">
    <property type="protein sequence ID" value="GAG63786.1"/>
    <property type="molecule type" value="Genomic_DNA"/>
</dbReference>
<comment type="caution">
    <text evidence="1">The sequence shown here is derived from an EMBL/GenBank/DDBJ whole genome shotgun (WGS) entry which is preliminary data.</text>
</comment>
<gene>
    <name evidence="1" type="ORF">S01H4_12445</name>
</gene>
<protein>
    <submittedName>
        <fullName evidence="1">Uncharacterized protein</fullName>
    </submittedName>
</protein>
<evidence type="ECO:0000313" key="1">
    <source>
        <dbReference type="EMBL" id="GAG63786.1"/>
    </source>
</evidence>